<sequence>MNAPYVYPQFFYQTPYLYPYHNQPVNSPFIPSCALPPSPHGDAGTRRVRFADEEQYPQTRPRPPSWHAGMAGMAPPPNPAPFPSPPVLYAPLPMPVAGPPPGYVPQRRRSDGNVPGMNHAWIPVPWIAYPQPQYQARPPPQFHPLLNGETQTPMLFFDLSVHAFDPLRLISPGRRAGKSLALDELQQQATHPGVTRMVITCDAIPQWPITLEPYDDQSNYLSVPRASYDQPITLGDILVAIHRALQTQISHRDWVKLTNEDATAVARAYTRRCRTYPSAEQFEASQGVRKVDYLKDRYIFKGLTRRRGDDGFEYVKLLTGPK</sequence>
<dbReference type="InterPro" id="IPR046522">
    <property type="entry name" value="DUF6699"/>
</dbReference>
<feature type="domain" description="DUF6699" evidence="2">
    <location>
        <begin position="178"/>
        <end position="307"/>
    </location>
</feature>
<evidence type="ECO:0000259" key="2">
    <source>
        <dbReference type="Pfam" id="PF20415"/>
    </source>
</evidence>
<accession>A0ABP1CWJ1</accession>
<organism evidence="3 4">
    <name type="scientific">Somion occarium</name>
    <dbReference type="NCBI Taxonomy" id="3059160"/>
    <lineage>
        <taxon>Eukaryota</taxon>
        <taxon>Fungi</taxon>
        <taxon>Dikarya</taxon>
        <taxon>Basidiomycota</taxon>
        <taxon>Agaricomycotina</taxon>
        <taxon>Agaricomycetes</taxon>
        <taxon>Polyporales</taxon>
        <taxon>Cerrenaceae</taxon>
        <taxon>Somion</taxon>
    </lineage>
</organism>
<dbReference type="Pfam" id="PF20415">
    <property type="entry name" value="DUF6699"/>
    <property type="match status" value="1"/>
</dbReference>
<evidence type="ECO:0000313" key="3">
    <source>
        <dbReference type="EMBL" id="CAL1700046.1"/>
    </source>
</evidence>
<protein>
    <recommendedName>
        <fullName evidence="2">DUF6699 domain-containing protein</fullName>
    </recommendedName>
</protein>
<gene>
    <name evidence="3" type="ORF">GFSPODELE1_LOCUS2973</name>
</gene>
<reference evidence="4" key="1">
    <citation type="submission" date="2024-04" db="EMBL/GenBank/DDBJ databases">
        <authorList>
            <person name="Shaw F."/>
            <person name="Minotto A."/>
        </authorList>
    </citation>
    <scope>NUCLEOTIDE SEQUENCE [LARGE SCALE GENOMIC DNA]</scope>
</reference>
<dbReference type="EMBL" id="OZ037945">
    <property type="protein sequence ID" value="CAL1700046.1"/>
    <property type="molecule type" value="Genomic_DNA"/>
</dbReference>
<name>A0ABP1CWJ1_9APHY</name>
<feature type="region of interest" description="Disordered" evidence="1">
    <location>
        <begin position="54"/>
        <end position="73"/>
    </location>
</feature>
<evidence type="ECO:0000313" key="4">
    <source>
        <dbReference type="Proteomes" id="UP001497453"/>
    </source>
</evidence>
<proteinExistence type="predicted"/>
<evidence type="ECO:0000256" key="1">
    <source>
        <dbReference type="SAM" id="MobiDB-lite"/>
    </source>
</evidence>
<keyword evidence="4" id="KW-1185">Reference proteome</keyword>
<dbReference type="Proteomes" id="UP001497453">
    <property type="component" value="Chromosome 2"/>
</dbReference>